<name>A0ABY7AR25_9ALTE</name>
<proteinExistence type="predicted"/>
<evidence type="ECO:0000256" key="1">
    <source>
        <dbReference type="ARBA" id="ARBA00000085"/>
    </source>
</evidence>
<reference evidence="15" key="1">
    <citation type="submission" date="2022-10" db="EMBL/GenBank/DDBJ databases">
        <title>Catenovulum adriacola sp. nov. isolated in the Harbour of Susak.</title>
        <authorList>
            <person name="Schoch T."/>
            <person name="Reich S.J."/>
            <person name="Stoeferle S."/>
            <person name="Flaiz M."/>
            <person name="Kazda M."/>
            <person name="Riedel C.U."/>
            <person name="Duerre P."/>
        </authorList>
    </citation>
    <scope>NUCLEOTIDE SEQUENCE</scope>
    <source>
        <strain evidence="15">TS8</strain>
    </source>
</reference>
<organism evidence="15 16">
    <name type="scientific">Catenovulum adriaticum</name>
    <dbReference type="NCBI Taxonomy" id="2984846"/>
    <lineage>
        <taxon>Bacteria</taxon>
        <taxon>Pseudomonadati</taxon>
        <taxon>Pseudomonadota</taxon>
        <taxon>Gammaproteobacteria</taxon>
        <taxon>Alteromonadales</taxon>
        <taxon>Alteromonadaceae</taxon>
        <taxon>Catenovulum</taxon>
    </lineage>
</organism>
<keyword evidence="6 12" id="KW-0812">Transmembrane</keyword>
<dbReference type="Gene3D" id="3.30.565.10">
    <property type="entry name" value="Histidine kinase-like ATPase, C-terminal domain"/>
    <property type="match status" value="1"/>
</dbReference>
<feature type="domain" description="HAMP" evidence="14">
    <location>
        <begin position="183"/>
        <end position="236"/>
    </location>
</feature>
<evidence type="ECO:0000256" key="6">
    <source>
        <dbReference type="ARBA" id="ARBA00022692"/>
    </source>
</evidence>
<evidence type="ECO:0000259" key="14">
    <source>
        <dbReference type="PROSITE" id="PS50885"/>
    </source>
</evidence>
<comment type="subcellular location">
    <subcellularLocation>
        <location evidence="2">Membrane</location>
        <topology evidence="2">Multi-pass membrane protein</topology>
    </subcellularLocation>
</comment>
<protein>
    <recommendedName>
        <fullName evidence="3">histidine kinase</fullName>
        <ecNumber evidence="3">2.7.13.3</ecNumber>
    </recommendedName>
</protein>
<evidence type="ECO:0000256" key="4">
    <source>
        <dbReference type="ARBA" id="ARBA00022553"/>
    </source>
</evidence>
<dbReference type="EMBL" id="CP109965">
    <property type="protein sequence ID" value="WAJ71217.1"/>
    <property type="molecule type" value="Genomic_DNA"/>
</dbReference>
<dbReference type="PROSITE" id="PS50109">
    <property type="entry name" value="HIS_KIN"/>
    <property type="match status" value="1"/>
</dbReference>
<keyword evidence="10 12" id="KW-1133">Transmembrane helix</keyword>
<evidence type="ECO:0000256" key="2">
    <source>
        <dbReference type="ARBA" id="ARBA00004141"/>
    </source>
</evidence>
<evidence type="ECO:0000256" key="8">
    <source>
        <dbReference type="ARBA" id="ARBA00022777"/>
    </source>
</evidence>
<dbReference type="SMART" id="SM00388">
    <property type="entry name" value="HisKA"/>
    <property type="match status" value="1"/>
</dbReference>
<evidence type="ECO:0000256" key="3">
    <source>
        <dbReference type="ARBA" id="ARBA00012438"/>
    </source>
</evidence>
<feature type="transmembrane region" description="Helical" evidence="12">
    <location>
        <begin position="12"/>
        <end position="31"/>
    </location>
</feature>
<dbReference type="GO" id="GO:0005524">
    <property type="term" value="F:ATP binding"/>
    <property type="evidence" value="ECO:0007669"/>
    <property type="project" value="UniProtKB-KW"/>
</dbReference>
<keyword evidence="4" id="KW-0597">Phosphoprotein</keyword>
<dbReference type="CDD" id="cd00082">
    <property type="entry name" value="HisKA"/>
    <property type="match status" value="1"/>
</dbReference>
<dbReference type="PANTHER" id="PTHR45436">
    <property type="entry name" value="SENSOR HISTIDINE KINASE YKOH"/>
    <property type="match status" value="1"/>
</dbReference>
<evidence type="ECO:0000256" key="7">
    <source>
        <dbReference type="ARBA" id="ARBA00022741"/>
    </source>
</evidence>
<comment type="catalytic activity">
    <reaction evidence="1">
        <text>ATP + protein L-histidine = ADP + protein N-phospho-L-histidine.</text>
        <dbReference type="EC" id="2.7.13.3"/>
    </reaction>
</comment>
<sequence length="458" mass="52227">MKSFNSIRNILLLWLLPGFALVYIVVGIGLYQTEKNTLHNRLRNHLSAMAIRVKPTPEGFKLLKPIKRGLRPLADFDYRDFQNLYIQVWDKDGNTINKTDNLAEDSFKFPGWQKRKSRPYYAQVLGKTMLVKVQANPRRNNITAYAMSTEIMDENLSKLMKKLVIGGLLSMAIFFVLLAFALRFALRSLKNLTQQTQQLNADSLTSRFDVEPLPKELKPLAKCLNDLIARLEQSFTRERQFSDDLAHELRTPLAGIRTTAEVAAKWPDKTPENDFNDIATSAAQMQLTVDRLLMLARLENKIESSNTQSCQVDSIVETILGLWNEQFNAKSLQMKQQIDTSCHIQTDAVILQMLLSNIIGNAIEYAPEKSELDLVLNKNYFLLVNDAPDLTADDVKHLFERLWRADKSRTVETHAGLGLSIAKRCADLLGFSITAQLDDHQRIAMRVQFNQQSNLKNE</sequence>
<evidence type="ECO:0000256" key="12">
    <source>
        <dbReference type="SAM" id="Phobius"/>
    </source>
</evidence>
<evidence type="ECO:0000256" key="5">
    <source>
        <dbReference type="ARBA" id="ARBA00022679"/>
    </source>
</evidence>
<keyword evidence="7" id="KW-0547">Nucleotide-binding</keyword>
<dbReference type="InterPro" id="IPR003661">
    <property type="entry name" value="HisK_dim/P_dom"/>
</dbReference>
<evidence type="ECO:0000256" key="11">
    <source>
        <dbReference type="ARBA" id="ARBA00023012"/>
    </source>
</evidence>
<keyword evidence="9 15" id="KW-0067">ATP-binding</keyword>
<dbReference type="InterPro" id="IPR036890">
    <property type="entry name" value="HATPase_C_sf"/>
</dbReference>
<accession>A0ABY7AR25</accession>
<dbReference type="SMART" id="SM00387">
    <property type="entry name" value="HATPase_c"/>
    <property type="match status" value="1"/>
</dbReference>
<dbReference type="Pfam" id="PF00512">
    <property type="entry name" value="HisKA"/>
    <property type="match status" value="1"/>
</dbReference>
<evidence type="ECO:0000256" key="10">
    <source>
        <dbReference type="ARBA" id="ARBA00022989"/>
    </source>
</evidence>
<dbReference type="RefSeq" id="WP_268075694.1">
    <property type="nucleotide sequence ID" value="NZ_CP109965.1"/>
</dbReference>
<dbReference type="PROSITE" id="PS50885">
    <property type="entry name" value="HAMP"/>
    <property type="match status" value="1"/>
</dbReference>
<dbReference type="Pfam" id="PF02518">
    <property type="entry name" value="HATPase_c"/>
    <property type="match status" value="1"/>
</dbReference>
<keyword evidence="16" id="KW-1185">Reference proteome</keyword>
<keyword evidence="11" id="KW-0902">Two-component regulatory system</keyword>
<dbReference type="InterPro" id="IPR050428">
    <property type="entry name" value="TCS_sensor_his_kinase"/>
</dbReference>
<dbReference type="InterPro" id="IPR005467">
    <property type="entry name" value="His_kinase_dom"/>
</dbReference>
<feature type="domain" description="Histidine kinase" evidence="13">
    <location>
        <begin position="244"/>
        <end position="453"/>
    </location>
</feature>
<keyword evidence="8" id="KW-0418">Kinase</keyword>
<dbReference type="InterPro" id="IPR036097">
    <property type="entry name" value="HisK_dim/P_sf"/>
</dbReference>
<keyword evidence="5" id="KW-0808">Transferase</keyword>
<dbReference type="PANTHER" id="PTHR45436:SF14">
    <property type="entry name" value="SENSOR PROTEIN QSEC"/>
    <property type="match status" value="1"/>
</dbReference>
<dbReference type="Proteomes" id="UP001163726">
    <property type="component" value="Chromosome"/>
</dbReference>
<dbReference type="Gene3D" id="1.10.287.130">
    <property type="match status" value="1"/>
</dbReference>
<dbReference type="InterPro" id="IPR003594">
    <property type="entry name" value="HATPase_dom"/>
</dbReference>
<dbReference type="SUPFAM" id="SSF47384">
    <property type="entry name" value="Homodimeric domain of signal transducing histidine kinase"/>
    <property type="match status" value="1"/>
</dbReference>
<dbReference type="InterPro" id="IPR003660">
    <property type="entry name" value="HAMP_dom"/>
</dbReference>
<gene>
    <name evidence="15" type="ORF">OLW01_05300</name>
</gene>
<evidence type="ECO:0000256" key="9">
    <source>
        <dbReference type="ARBA" id="ARBA00022840"/>
    </source>
</evidence>
<keyword evidence="12" id="KW-0472">Membrane</keyword>
<evidence type="ECO:0000259" key="13">
    <source>
        <dbReference type="PROSITE" id="PS50109"/>
    </source>
</evidence>
<dbReference type="EC" id="2.7.13.3" evidence="3"/>
<feature type="transmembrane region" description="Helical" evidence="12">
    <location>
        <begin position="163"/>
        <end position="186"/>
    </location>
</feature>
<evidence type="ECO:0000313" key="15">
    <source>
        <dbReference type="EMBL" id="WAJ71217.1"/>
    </source>
</evidence>
<dbReference type="SUPFAM" id="SSF55874">
    <property type="entry name" value="ATPase domain of HSP90 chaperone/DNA topoisomerase II/histidine kinase"/>
    <property type="match status" value="1"/>
</dbReference>
<evidence type="ECO:0000313" key="16">
    <source>
        <dbReference type="Proteomes" id="UP001163726"/>
    </source>
</evidence>